<feature type="compositionally biased region" description="Polar residues" evidence="5">
    <location>
        <begin position="1287"/>
        <end position="1330"/>
    </location>
</feature>
<dbReference type="PROSITE" id="PS51460">
    <property type="entry name" value="GAR"/>
    <property type="match status" value="1"/>
</dbReference>
<keyword evidence="2" id="KW-0963">Cytoplasm</keyword>
<evidence type="ECO:0000313" key="8">
    <source>
        <dbReference type="Proteomes" id="UP000054248"/>
    </source>
</evidence>
<feature type="domain" description="GAR" evidence="6">
    <location>
        <begin position="1404"/>
        <end position="1482"/>
    </location>
</feature>
<keyword evidence="4" id="KW-0175">Coiled coil</keyword>
<dbReference type="SMART" id="SM00243">
    <property type="entry name" value="GAS2"/>
    <property type="match status" value="1"/>
</dbReference>
<dbReference type="PANTHER" id="PTHR45615:SF80">
    <property type="entry name" value="GRIP DOMAIN-CONTAINING PROTEIN"/>
    <property type="match status" value="1"/>
</dbReference>
<dbReference type="OrthoDB" id="10017054at2759"/>
<comment type="subcellular location">
    <subcellularLocation>
        <location evidence="1">Cytoplasm</location>
        <location evidence="1">Cytoskeleton</location>
    </subcellularLocation>
</comment>
<dbReference type="InterPro" id="IPR003108">
    <property type="entry name" value="GAR_dom"/>
</dbReference>
<dbReference type="SUPFAM" id="SSF143575">
    <property type="entry name" value="GAS2 domain-like"/>
    <property type="match status" value="1"/>
</dbReference>
<keyword evidence="8" id="KW-1185">Reference proteome</keyword>
<dbReference type="Gene3D" id="3.30.920.20">
    <property type="entry name" value="Gas2-like domain"/>
    <property type="match status" value="1"/>
</dbReference>
<feature type="region of interest" description="Disordered" evidence="5">
    <location>
        <begin position="1028"/>
        <end position="1055"/>
    </location>
</feature>
<evidence type="ECO:0000256" key="3">
    <source>
        <dbReference type="ARBA" id="ARBA00023212"/>
    </source>
</evidence>
<feature type="region of interest" description="Disordered" evidence="5">
    <location>
        <begin position="1512"/>
        <end position="1651"/>
    </location>
</feature>
<dbReference type="Proteomes" id="UP000054248">
    <property type="component" value="Unassembled WGS sequence"/>
</dbReference>
<reference evidence="7 8" key="1">
    <citation type="submission" date="2014-04" db="EMBL/GenBank/DDBJ databases">
        <authorList>
            <consortium name="DOE Joint Genome Institute"/>
            <person name="Kuo A."/>
            <person name="Girlanda M."/>
            <person name="Perotto S."/>
            <person name="Kohler A."/>
            <person name="Nagy L.G."/>
            <person name="Floudas D."/>
            <person name="Copeland A."/>
            <person name="Barry K.W."/>
            <person name="Cichocki N."/>
            <person name="Veneault-Fourrey C."/>
            <person name="LaButti K."/>
            <person name="Lindquist E.A."/>
            <person name="Lipzen A."/>
            <person name="Lundell T."/>
            <person name="Morin E."/>
            <person name="Murat C."/>
            <person name="Sun H."/>
            <person name="Tunlid A."/>
            <person name="Henrissat B."/>
            <person name="Grigoriev I.V."/>
            <person name="Hibbett D.S."/>
            <person name="Martin F."/>
            <person name="Nordberg H.P."/>
            <person name="Cantor M.N."/>
            <person name="Hua S.X."/>
        </authorList>
    </citation>
    <scope>NUCLEOTIDE SEQUENCE [LARGE SCALE GENOMIC DNA]</scope>
    <source>
        <strain evidence="7 8">MUT 4182</strain>
    </source>
</reference>
<reference evidence="8" key="2">
    <citation type="submission" date="2015-01" db="EMBL/GenBank/DDBJ databases">
        <title>Evolutionary Origins and Diversification of the Mycorrhizal Mutualists.</title>
        <authorList>
            <consortium name="DOE Joint Genome Institute"/>
            <consortium name="Mycorrhizal Genomics Consortium"/>
            <person name="Kohler A."/>
            <person name="Kuo A."/>
            <person name="Nagy L.G."/>
            <person name="Floudas D."/>
            <person name="Copeland A."/>
            <person name="Barry K.W."/>
            <person name="Cichocki N."/>
            <person name="Veneault-Fourrey C."/>
            <person name="LaButti K."/>
            <person name="Lindquist E.A."/>
            <person name="Lipzen A."/>
            <person name="Lundell T."/>
            <person name="Morin E."/>
            <person name="Murat C."/>
            <person name="Riley R."/>
            <person name="Ohm R."/>
            <person name="Sun H."/>
            <person name="Tunlid A."/>
            <person name="Henrissat B."/>
            <person name="Grigoriev I.V."/>
            <person name="Hibbett D.S."/>
            <person name="Martin F."/>
        </authorList>
    </citation>
    <scope>NUCLEOTIDE SEQUENCE [LARGE SCALE GENOMIC DNA]</scope>
    <source>
        <strain evidence="8">MUT 4182</strain>
    </source>
</reference>
<feature type="coiled-coil region" evidence="4">
    <location>
        <begin position="659"/>
        <end position="686"/>
    </location>
</feature>
<evidence type="ECO:0000313" key="7">
    <source>
        <dbReference type="EMBL" id="KIO27237.1"/>
    </source>
</evidence>
<dbReference type="HOGENOM" id="CLU_002695_0_0_1"/>
<dbReference type="GO" id="GO:0005856">
    <property type="term" value="C:cytoskeleton"/>
    <property type="evidence" value="ECO:0007669"/>
    <property type="project" value="UniProtKB-SubCell"/>
</dbReference>
<dbReference type="PANTHER" id="PTHR45615">
    <property type="entry name" value="MYOSIN HEAVY CHAIN, NON-MUSCLE"/>
    <property type="match status" value="1"/>
</dbReference>
<feature type="compositionally biased region" description="Polar residues" evidence="5">
    <location>
        <begin position="1568"/>
        <end position="1584"/>
    </location>
</feature>
<dbReference type="GO" id="GO:0008017">
    <property type="term" value="F:microtubule binding"/>
    <property type="evidence" value="ECO:0007669"/>
    <property type="project" value="InterPro"/>
</dbReference>
<keyword evidence="3" id="KW-0206">Cytoskeleton</keyword>
<feature type="region of interest" description="Disordered" evidence="5">
    <location>
        <begin position="909"/>
        <end position="944"/>
    </location>
</feature>
<evidence type="ECO:0000256" key="4">
    <source>
        <dbReference type="SAM" id="Coils"/>
    </source>
</evidence>
<proteinExistence type="predicted"/>
<feature type="compositionally biased region" description="Low complexity" evidence="5">
    <location>
        <begin position="1028"/>
        <end position="1038"/>
    </location>
</feature>
<evidence type="ECO:0000256" key="2">
    <source>
        <dbReference type="ARBA" id="ARBA00022490"/>
    </source>
</evidence>
<dbReference type="Pfam" id="PF02187">
    <property type="entry name" value="GAS2"/>
    <property type="match status" value="1"/>
</dbReference>
<sequence>MESKETKPQGDETLNVEDRIEVTAFVERKAWILEKIKLLEGMPPIDVFYGVEHILATNSGEPVPGLPTRQEVTAWMAEHEKIEAETEQFDKGDMIRLKKMAKAKSEQNLSPEDTDLIELTLQTLFALDKLMHLLRVRRDMIEQMDMRLKWEDLRVGAWRERRAILDDIDCFVKTRARWSAGVYDELGEAAAANSDDAPPALPRSPTSKFLSLARGARFSHSEALSKEAAAYASRVLAFHNTWMTPSGQLLDKMIERRTVPEQLLDEQDRLEDQTKELDLVSKFPMSLVMQWKKADELYGEFKKDQSAGRTLQQDIENALATQPRPRLNEEFVSRTQALNTRLSQISDPITSRSFPRPTNLRYPDQKKANDDLARLLSTELRSAIKAAKQAAGVAKQYHALAEAVKKIRKLNADMAVVIANLDRITEKLTNGTGSESGDGLPPSIESPDSLDQLFHSAFFALLPSVITDLESNVKEADYEIRKTKEALIALTGANLEDNFRSDTESMLRRLETAKEEALAARLEVERKADLLRLSRKIDECVRSGGQEIGSMRERVLQLVDRQRWKPERGRDGAPLTPDSPTVGLPADSFSAPDAKAFLSKLSTTVASSIKTPSTTLLPSLGQALAGHLSFGIQNLETRIAAFSDLVDFWEDVLRQSEVMKSVRDETHDLERQIEDLRGRLQSTKDDILQPKAPGALSADLIPTLSEEVASVRQHVERFTSGLASRVPFVTRSNPPRPSAFDHLPFSPSALDHSVKTDVNAFSMSIAGGVDSLDRHLDLVRLAVAAKQVDAELQTAREDAARLEENVLRLQTAFDQTARSANLSDLEHALKQLSENKDQTIGDLPARLRRRLSQLGQAISALESSPGSHDPVAHESIVVTRKRALSVVSNKMDDLAPKLEAEIASQKQAEQDRLRREQEEKERAVAAAAAEREAEIERKRKEAEDEMHRMAEETARREEAERQARLAAELEAKRIADELARLKEAEDARRRADEEATLRRKTVSKEELDVKVVIASLRSRLRSLSLQSIIRPNSKAGPSPKSPAPTPLPTQKDANDLRDKYNDIVSSFAQLPARMQDASAQAELKSLQFEMESSKGMMTRVLSLAAFSSSFTTCDNALSDLLEHLDSYPAPPLETTAAHQSDPSLPPEGQLSDRVGFTGSLIDAMKEAARGLGDDERVAAERSRLQQTWAELWEMSMDKINGIPSRPPSSVHTPSETGSQRYINLNLEADFAPIGKQGSYSSLRRSRASASLSNLAAAPSPTAASHPPHLGIGRSSSRVSTRSISGPIASSSKPGVPPSSFSGNIQNSTFSSRQRTMSNASTAGESSTTPRRMSLSRPRIPSGMMAPTGKEVPSPTIPGTRSAFASLGRTPKSSLANSTSAPSRSTPLRSPMELPVRKRKQYIPNQKHRVDVAVAKVVNELDPEYNVTVEPVSYKDQSGKYWIGDKDPKLCFCRILRSQTVMVRVGGGWVELSKFLRGHYDMFRVMPTGITGSPPREEEERWISSATLLAAQNAGPSTSNLSEHGPTTPEPRRGSRMSLSPMGPSAIFAGGSPILVSRDAPSPMRGGTASPSSPRTRAGSSSPLTPLQFMRKAESSAPDLPTVVIRPTTPSRIPPKAARSIPNHSASSHNPLSRSTGSRPAPSTHRLSQWRP</sequence>
<evidence type="ECO:0000256" key="5">
    <source>
        <dbReference type="SAM" id="MobiDB-lite"/>
    </source>
</evidence>
<gene>
    <name evidence="7" type="ORF">M407DRAFT_233367</name>
</gene>
<accession>A0A0C3M0Q3</accession>
<dbReference type="InterPro" id="IPR036534">
    <property type="entry name" value="GAR_dom_sf"/>
</dbReference>
<organism evidence="7 8">
    <name type="scientific">Tulasnella calospora MUT 4182</name>
    <dbReference type="NCBI Taxonomy" id="1051891"/>
    <lineage>
        <taxon>Eukaryota</taxon>
        <taxon>Fungi</taxon>
        <taxon>Dikarya</taxon>
        <taxon>Basidiomycota</taxon>
        <taxon>Agaricomycotina</taxon>
        <taxon>Agaricomycetes</taxon>
        <taxon>Cantharellales</taxon>
        <taxon>Tulasnellaceae</taxon>
        <taxon>Tulasnella</taxon>
    </lineage>
</organism>
<feature type="coiled-coil region" evidence="4">
    <location>
        <begin position="466"/>
        <end position="527"/>
    </location>
</feature>
<feature type="compositionally biased region" description="Polar residues" evidence="5">
    <location>
        <begin position="1621"/>
        <end position="1637"/>
    </location>
</feature>
<feature type="region of interest" description="Disordered" evidence="5">
    <location>
        <begin position="1131"/>
        <end position="1150"/>
    </location>
</feature>
<feature type="coiled-coil region" evidence="4">
    <location>
        <begin position="785"/>
        <end position="842"/>
    </location>
</feature>
<feature type="compositionally biased region" description="Low complexity" evidence="5">
    <location>
        <begin position="1257"/>
        <end position="1285"/>
    </location>
</feature>
<protein>
    <recommendedName>
        <fullName evidence="6">GAR domain-containing protein</fullName>
    </recommendedName>
</protein>
<feature type="compositionally biased region" description="Polar residues" evidence="5">
    <location>
        <begin position="1370"/>
        <end position="1387"/>
    </location>
</feature>
<dbReference type="STRING" id="1051891.A0A0C3M0Q3"/>
<feature type="region of interest" description="Disordered" evidence="5">
    <location>
        <begin position="1257"/>
        <end position="1389"/>
    </location>
</feature>
<evidence type="ECO:0000259" key="6">
    <source>
        <dbReference type="PROSITE" id="PS51460"/>
    </source>
</evidence>
<name>A0A0C3M0Q3_9AGAM</name>
<dbReference type="EMBL" id="KN823012">
    <property type="protein sequence ID" value="KIO27237.1"/>
    <property type="molecule type" value="Genomic_DNA"/>
</dbReference>
<evidence type="ECO:0000256" key="1">
    <source>
        <dbReference type="ARBA" id="ARBA00004245"/>
    </source>
</evidence>